<dbReference type="NCBIfam" id="TIGR01711">
    <property type="entry name" value="gspJ"/>
    <property type="match status" value="1"/>
</dbReference>
<dbReference type="InterPro" id="IPR010055">
    <property type="entry name" value="T2SS_protein-GspJ"/>
</dbReference>
<evidence type="ECO:0000313" key="14">
    <source>
        <dbReference type="Proteomes" id="UP000054859"/>
    </source>
</evidence>
<dbReference type="PANTHER" id="PTHR39583:SF2">
    <property type="entry name" value="TYPE II SECRETION SYSTEM PROTEIN J"/>
    <property type="match status" value="1"/>
</dbReference>
<dbReference type="InterPro" id="IPR045584">
    <property type="entry name" value="Pilin-like"/>
</dbReference>
<dbReference type="RefSeq" id="WP_058461578.1">
    <property type="nucleotide sequence ID" value="NZ_CAAAHS010000004.1"/>
</dbReference>
<keyword evidence="4" id="KW-1003">Cell membrane</keyword>
<dbReference type="AlphaFoldDB" id="A0A0W0R473"/>
<keyword evidence="7 11" id="KW-0812">Transmembrane</keyword>
<evidence type="ECO:0000256" key="7">
    <source>
        <dbReference type="ARBA" id="ARBA00022692"/>
    </source>
</evidence>
<evidence type="ECO:0000256" key="3">
    <source>
        <dbReference type="ARBA" id="ARBA00021539"/>
    </source>
</evidence>
<keyword evidence="6" id="KW-0997">Cell inner membrane</keyword>
<keyword evidence="13" id="KW-0614">Plasmid</keyword>
<proteinExistence type="inferred from homology"/>
<dbReference type="Proteomes" id="UP000054859">
    <property type="component" value="Unassembled WGS sequence"/>
</dbReference>
<feature type="coiled-coil region" evidence="10">
    <location>
        <begin position="41"/>
        <end position="68"/>
    </location>
</feature>
<dbReference type="GO" id="GO:0005886">
    <property type="term" value="C:plasma membrane"/>
    <property type="evidence" value="ECO:0007669"/>
    <property type="project" value="UniProtKB-SubCell"/>
</dbReference>
<keyword evidence="9 11" id="KW-0472">Membrane</keyword>
<evidence type="ECO:0000313" key="12">
    <source>
        <dbReference type="EMBL" id="KTC65851.1"/>
    </source>
</evidence>
<dbReference type="GO" id="GO:0015628">
    <property type="term" value="P:protein secretion by the type II secretion system"/>
    <property type="evidence" value="ECO:0007669"/>
    <property type="project" value="InterPro"/>
</dbReference>
<gene>
    <name evidence="12" type="primary">lspJ</name>
    <name evidence="13" type="synonym">xcpW</name>
    <name evidence="12" type="ORF">Lade_0509</name>
    <name evidence="13" type="ORF">NCTC12735_00907</name>
</gene>
<evidence type="ECO:0000313" key="15">
    <source>
        <dbReference type="Proteomes" id="UP000281170"/>
    </source>
</evidence>
<keyword evidence="14" id="KW-1185">Reference proteome</keyword>
<dbReference type="PATRIC" id="fig|45056.6.peg.529"/>
<dbReference type="Proteomes" id="UP000281170">
    <property type="component" value="Plasmid 12"/>
</dbReference>
<feature type="transmembrane region" description="Helical" evidence="11">
    <location>
        <begin position="6"/>
        <end position="32"/>
    </location>
</feature>
<dbReference type="Gene3D" id="3.10.610.10">
    <property type="entry name" value="GSPII I/J protein-like"/>
    <property type="match status" value="1"/>
</dbReference>
<evidence type="ECO:0000256" key="5">
    <source>
        <dbReference type="ARBA" id="ARBA00022481"/>
    </source>
</evidence>
<evidence type="ECO:0000256" key="11">
    <source>
        <dbReference type="SAM" id="Phobius"/>
    </source>
</evidence>
<evidence type="ECO:0000256" key="9">
    <source>
        <dbReference type="ARBA" id="ARBA00023136"/>
    </source>
</evidence>
<evidence type="ECO:0000256" key="1">
    <source>
        <dbReference type="ARBA" id="ARBA00004377"/>
    </source>
</evidence>
<evidence type="ECO:0000313" key="13">
    <source>
        <dbReference type="EMBL" id="VEH85281.1"/>
    </source>
</evidence>
<accession>A0A0W0R473</accession>
<dbReference type="Pfam" id="PF11612">
    <property type="entry name" value="T2SSJ"/>
    <property type="match status" value="1"/>
</dbReference>
<organism evidence="12 14">
    <name type="scientific">Legionella adelaidensis</name>
    <dbReference type="NCBI Taxonomy" id="45056"/>
    <lineage>
        <taxon>Bacteria</taxon>
        <taxon>Pseudomonadati</taxon>
        <taxon>Pseudomonadota</taxon>
        <taxon>Gammaproteobacteria</taxon>
        <taxon>Legionellales</taxon>
        <taxon>Legionellaceae</taxon>
        <taxon>Legionella</taxon>
    </lineage>
</organism>
<comment type="similarity">
    <text evidence="2">Belongs to the GSP J family.</text>
</comment>
<dbReference type="SUPFAM" id="SSF54523">
    <property type="entry name" value="Pili subunits"/>
    <property type="match status" value="1"/>
</dbReference>
<dbReference type="InterPro" id="IPR051621">
    <property type="entry name" value="T2SS_protein_J"/>
</dbReference>
<dbReference type="NCBIfam" id="TIGR02532">
    <property type="entry name" value="IV_pilin_GFxxxE"/>
    <property type="match status" value="1"/>
</dbReference>
<dbReference type="PANTHER" id="PTHR39583">
    <property type="entry name" value="TYPE II SECRETION SYSTEM PROTEIN J-RELATED"/>
    <property type="match status" value="1"/>
</dbReference>
<reference evidence="13 15" key="2">
    <citation type="submission" date="2018-12" db="EMBL/GenBank/DDBJ databases">
        <authorList>
            <consortium name="Pathogen Informatics"/>
        </authorList>
    </citation>
    <scope>NUCLEOTIDE SEQUENCE [LARGE SCALE GENOMIC DNA]</scope>
    <source>
        <strain evidence="13 15">NCTC12735</strain>
        <plasmid evidence="15">12</plasmid>
    </source>
</reference>
<evidence type="ECO:0000256" key="2">
    <source>
        <dbReference type="ARBA" id="ARBA00011084"/>
    </source>
</evidence>
<dbReference type="InterPro" id="IPR012902">
    <property type="entry name" value="N_methyl_site"/>
</dbReference>
<evidence type="ECO:0000256" key="10">
    <source>
        <dbReference type="SAM" id="Coils"/>
    </source>
</evidence>
<evidence type="ECO:0000256" key="6">
    <source>
        <dbReference type="ARBA" id="ARBA00022519"/>
    </source>
</evidence>
<dbReference type="GO" id="GO:0015627">
    <property type="term" value="C:type II protein secretion system complex"/>
    <property type="evidence" value="ECO:0007669"/>
    <property type="project" value="InterPro"/>
</dbReference>
<keyword evidence="5" id="KW-0488">Methylation</keyword>
<name>A0A0W0R473_9GAMM</name>
<reference evidence="12 14" key="1">
    <citation type="submission" date="2015-11" db="EMBL/GenBank/DDBJ databases">
        <title>Identification of large and diverse effector repertoires of 38 Legionella species.</title>
        <authorList>
            <person name="Burstein D."/>
            <person name="Amaro F."/>
            <person name="Zusman T."/>
            <person name="Lifshitz Z."/>
            <person name="Cohen O."/>
            <person name="Gilbert J.A."/>
            <person name="Pupko T."/>
            <person name="Shuman H.A."/>
            <person name="Segal G."/>
        </authorList>
    </citation>
    <scope>NUCLEOTIDE SEQUENCE [LARGE SCALE GENOMIC DNA]</scope>
    <source>
        <strain evidence="12 14">1762-AUS-E</strain>
    </source>
</reference>
<comment type="subcellular location">
    <subcellularLocation>
        <location evidence="1">Cell inner membrane</location>
        <topology evidence="1">Single-pass membrane protein</topology>
    </subcellularLocation>
</comment>
<protein>
    <recommendedName>
        <fullName evidence="3">Type II secretion system protein J</fullName>
    </recommendedName>
</protein>
<geneLocation type="plasmid" evidence="13 15">
    <name>12</name>
</geneLocation>
<dbReference type="STRING" id="45056.Lade_0509"/>
<keyword evidence="10" id="KW-0175">Coiled coil</keyword>
<evidence type="ECO:0000256" key="4">
    <source>
        <dbReference type="ARBA" id="ARBA00022475"/>
    </source>
</evidence>
<dbReference type="OrthoDB" id="9794345at2"/>
<dbReference type="KEGG" id="ladl:NCTC12735_00907"/>
<dbReference type="Pfam" id="PF07963">
    <property type="entry name" value="N_methyl"/>
    <property type="match status" value="1"/>
</dbReference>
<sequence>MNNKLMGYTLIEIMIALVVFAILAVITSTALYQAFETRTRLNEQSSRLSELQLALALMNKDIEQTIDRPIREAEMTIAPAFIGEHTYLEFTRGGLLNPQALEKRSTLKRIAYRCTNNSLIRQSWERTDSPDRHSEEEIILHNLSECTFAYLDRNRQVLDSWQESLQTRSLKREPLPIAVQLTLTIKEWGNMSLLLIIPGSLYAA</sequence>
<evidence type="ECO:0000256" key="8">
    <source>
        <dbReference type="ARBA" id="ARBA00022989"/>
    </source>
</evidence>
<dbReference type="EMBL" id="LNKA01000001">
    <property type="protein sequence ID" value="KTC65851.1"/>
    <property type="molecule type" value="Genomic_DNA"/>
</dbReference>
<dbReference type="EMBL" id="LR134421">
    <property type="protein sequence ID" value="VEH85281.1"/>
    <property type="molecule type" value="Genomic_DNA"/>
</dbReference>
<keyword evidence="8 11" id="KW-1133">Transmembrane helix</keyword>